<dbReference type="AlphaFoldDB" id="A0A371GXU9"/>
<dbReference type="InterPro" id="IPR054722">
    <property type="entry name" value="PolX-like_BBD"/>
</dbReference>
<evidence type="ECO:0000313" key="4">
    <source>
        <dbReference type="EMBL" id="RDX95283.1"/>
    </source>
</evidence>
<protein>
    <recommendedName>
        <fullName evidence="6">Retrovirus-related Pol polyprotein from transposon TNT 1-94</fullName>
    </recommendedName>
</protein>
<feature type="compositionally biased region" description="Basic and acidic residues" evidence="1">
    <location>
        <begin position="135"/>
        <end position="151"/>
    </location>
</feature>
<feature type="domain" description="Retroviral polymerase SH3-like" evidence="3">
    <location>
        <begin position="246"/>
        <end position="304"/>
    </location>
</feature>
<dbReference type="OrthoDB" id="1432605at2759"/>
<dbReference type="InterPro" id="IPR057670">
    <property type="entry name" value="SH3_retrovirus"/>
</dbReference>
<gene>
    <name evidence="4" type="ORF">CR513_22221</name>
</gene>
<dbReference type="Pfam" id="PF25597">
    <property type="entry name" value="SH3_retrovirus"/>
    <property type="match status" value="1"/>
</dbReference>
<feature type="non-terminal residue" evidence="4">
    <location>
        <position position="1"/>
    </location>
</feature>
<evidence type="ECO:0000259" key="3">
    <source>
        <dbReference type="Pfam" id="PF25597"/>
    </source>
</evidence>
<keyword evidence="5" id="KW-1185">Reference proteome</keyword>
<evidence type="ECO:0008006" key="6">
    <source>
        <dbReference type="Google" id="ProtNLM"/>
    </source>
</evidence>
<evidence type="ECO:0000313" key="5">
    <source>
        <dbReference type="Proteomes" id="UP000257109"/>
    </source>
</evidence>
<name>A0A371GXU9_MUCPR</name>
<proteinExistence type="predicted"/>
<evidence type="ECO:0000256" key="1">
    <source>
        <dbReference type="SAM" id="MobiDB-lite"/>
    </source>
</evidence>
<evidence type="ECO:0000259" key="2">
    <source>
        <dbReference type="Pfam" id="PF22936"/>
    </source>
</evidence>
<comment type="caution">
    <text evidence="4">The sequence shown here is derived from an EMBL/GenBank/DDBJ whole genome shotgun (WGS) entry which is preliminary data.</text>
</comment>
<dbReference type="Pfam" id="PF22936">
    <property type="entry name" value="Pol_BBD"/>
    <property type="match status" value="1"/>
</dbReference>
<feature type="domain" description="Retrovirus-related Pol polyprotein from transposon TNT 1-94-like beta-barrel" evidence="2">
    <location>
        <begin position="158"/>
        <end position="214"/>
    </location>
</feature>
<sequence length="376" mass="43136">MVAISCMSKIGFLQKKKRRERGRERNSSTFISALINTTVVSRLSVLKGVLLGRIMEGNTNRMFKEDTSLSDHLNEFQGIIDQMSGMCIKFEDEILGLLLLNSLLPNGVISLQMIKGSVLNEEMRRKAQGSSSQPEENKGKKGKSKEKDDNRATTATGDFGVLKMGNDGVTKVISVGSVCFQTNTGMQLWLRGVKHAPDVRFNMIYVHMLDDGGYDNHFVVLNTEVPDNIWFDKDVKYDHLRVFCYKAFVHVLKDERSKLDMKTRQCIFIGYGHNEYGYRMYDPVEKELVKSHDVQFMEDQTIENINKIKKFTLEKDNSLFEIDLVRMSIHDLDIVDNNVKNGEQHNYGDQQLRDGFANDLDFNVEYPVHLFFKPMT</sequence>
<dbReference type="Proteomes" id="UP000257109">
    <property type="component" value="Unassembled WGS sequence"/>
</dbReference>
<reference evidence="4" key="1">
    <citation type="submission" date="2018-05" db="EMBL/GenBank/DDBJ databases">
        <title>Draft genome of Mucuna pruriens seed.</title>
        <authorList>
            <person name="Nnadi N.E."/>
            <person name="Vos R."/>
            <person name="Hasami M.H."/>
            <person name="Devisetty U.K."/>
            <person name="Aguiy J.C."/>
        </authorList>
    </citation>
    <scope>NUCLEOTIDE SEQUENCE [LARGE SCALE GENOMIC DNA]</scope>
    <source>
        <strain evidence="4">JCA_2017</strain>
    </source>
</reference>
<feature type="region of interest" description="Disordered" evidence="1">
    <location>
        <begin position="122"/>
        <end position="153"/>
    </location>
</feature>
<accession>A0A371GXU9</accession>
<organism evidence="4 5">
    <name type="scientific">Mucuna pruriens</name>
    <name type="common">Velvet bean</name>
    <name type="synonym">Dolichos pruriens</name>
    <dbReference type="NCBI Taxonomy" id="157652"/>
    <lineage>
        <taxon>Eukaryota</taxon>
        <taxon>Viridiplantae</taxon>
        <taxon>Streptophyta</taxon>
        <taxon>Embryophyta</taxon>
        <taxon>Tracheophyta</taxon>
        <taxon>Spermatophyta</taxon>
        <taxon>Magnoliopsida</taxon>
        <taxon>eudicotyledons</taxon>
        <taxon>Gunneridae</taxon>
        <taxon>Pentapetalae</taxon>
        <taxon>rosids</taxon>
        <taxon>fabids</taxon>
        <taxon>Fabales</taxon>
        <taxon>Fabaceae</taxon>
        <taxon>Papilionoideae</taxon>
        <taxon>50 kb inversion clade</taxon>
        <taxon>NPAAA clade</taxon>
        <taxon>indigoferoid/millettioid clade</taxon>
        <taxon>Phaseoleae</taxon>
        <taxon>Mucuna</taxon>
    </lineage>
</organism>
<dbReference type="EMBL" id="QJKJ01004171">
    <property type="protein sequence ID" value="RDX95283.1"/>
    <property type="molecule type" value="Genomic_DNA"/>
</dbReference>